<evidence type="ECO:0000256" key="2">
    <source>
        <dbReference type="ARBA" id="ARBA00022679"/>
    </source>
</evidence>
<proteinExistence type="predicted"/>
<evidence type="ECO:0000313" key="7">
    <source>
        <dbReference type="Proteomes" id="UP000030752"/>
    </source>
</evidence>
<accession>W2RTU8</accession>
<dbReference type="InterPro" id="IPR029063">
    <property type="entry name" value="SAM-dependent_MTases_sf"/>
</dbReference>
<keyword evidence="7" id="KW-1185">Reference proteome</keyword>
<dbReference type="GO" id="GO:0032259">
    <property type="term" value="P:methylation"/>
    <property type="evidence" value="ECO:0007669"/>
    <property type="project" value="UniProtKB-KW"/>
</dbReference>
<keyword evidence="2" id="KW-0808">Transferase</keyword>
<dbReference type="Proteomes" id="UP000030752">
    <property type="component" value="Unassembled WGS sequence"/>
</dbReference>
<evidence type="ECO:0000256" key="3">
    <source>
        <dbReference type="ARBA" id="ARBA00022691"/>
    </source>
</evidence>
<dbReference type="InterPro" id="IPR036390">
    <property type="entry name" value="WH_DNA-bd_sf"/>
</dbReference>
<evidence type="ECO:0000256" key="1">
    <source>
        <dbReference type="ARBA" id="ARBA00022603"/>
    </source>
</evidence>
<dbReference type="eggNOG" id="KOG3178">
    <property type="taxonomic scope" value="Eukaryota"/>
</dbReference>
<evidence type="ECO:0000259" key="4">
    <source>
        <dbReference type="Pfam" id="PF00891"/>
    </source>
</evidence>
<reference evidence="6 7" key="1">
    <citation type="submission" date="2013-03" db="EMBL/GenBank/DDBJ databases">
        <title>The Genome Sequence of Phialophora europaea CBS 101466.</title>
        <authorList>
            <consortium name="The Broad Institute Genomics Platform"/>
            <person name="Cuomo C."/>
            <person name="de Hoog S."/>
            <person name="Gorbushina A."/>
            <person name="Walker B."/>
            <person name="Young S.K."/>
            <person name="Zeng Q."/>
            <person name="Gargeya S."/>
            <person name="Fitzgerald M."/>
            <person name="Haas B."/>
            <person name="Abouelleil A."/>
            <person name="Allen A.W."/>
            <person name="Alvarado L."/>
            <person name="Arachchi H.M."/>
            <person name="Berlin A.M."/>
            <person name="Chapman S.B."/>
            <person name="Gainer-Dewar J."/>
            <person name="Goldberg J."/>
            <person name="Griggs A."/>
            <person name="Gujja S."/>
            <person name="Hansen M."/>
            <person name="Howarth C."/>
            <person name="Imamovic A."/>
            <person name="Ireland A."/>
            <person name="Larimer J."/>
            <person name="McCowan C."/>
            <person name="Murphy C."/>
            <person name="Pearson M."/>
            <person name="Poon T.W."/>
            <person name="Priest M."/>
            <person name="Roberts A."/>
            <person name="Saif S."/>
            <person name="Shea T."/>
            <person name="Sisk P."/>
            <person name="Sykes S."/>
            <person name="Wortman J."/>
            <person name="Nusbaum C."/>
            <person name="Birren B."/>
        </authorList>
    </citation>
    <scope>NUCLEOTIDE SEQUENCE [LARGE SCALE GENOMIC DNA]</scope>
    <source>
        <strain evidence="6 7">CBS 101466</strain>
    </source>
</reference>
<dbReference type="SUPFAM" id="SSF46785">
    <property type="entry name" value="Winged helix' DNA-binding domain"/>
    <property type="match status" value="1"/>
</dbReference>
<dbReference type="Gene3D" id="1.10.10.10">
    <property type="entry name" value="Winged helix-like DNA-binding domain superfamily/Winged helix DNA-binding domain"/>
    <property type="match status" value="1"/>
</dbReference>
<dbReference type="GeneID" id="19973315"/>
<evidence type="ECO:0000313" key="6">
    <source>
        <dbReference type="EMBL" id="ETN39750.1"/>
    </source>
</evidence>
<dbReference type="InterPro" id="IPR012967">
    <property type="entry name" value="COMT_dimerisation"/>
</dbReference>
<dbReference type="Gene3D" id="3.40.50.150">
    <property type="entry name" value="Vaccinia Virus protein VP39"/>
    <property type="match status" value="1"/>
</dbReference>
<dbReference type="InterPro" id="IPR001077">
    <property type="entry name" value="COMT_C"/>
</dbReference>
<dbReference type="HOGENOM" id="CLU_005533_0_5_1"/>
<feature type="domain" description="O-methyltransferase dimerisation" evidence="5">
    <location>
        <begin position="86"/>
        <end position="155"/>
    </location>
</feature>
<dbReference type="GO" id="GO:0008171">
    <property type="term" value="F:O-methyltransferase activity"/>
    <property type="evidence" value="ECO:0007669"/>
    <property type="project" value="InterPro"/>
</dbReference>
<dbReference type="EMBL" id="KB822721">
    <property type="protein sequence ID" value="ETN39750.1"/>
    <property type="molecule type" value="Genomic_DNA"/>
</dbReference>
<dbReference type="AlphaFoldDB" id="W2RTU8"/>
<dbReference type="InterPro" id="IPR036388">
    <property type="entry name" value="WH-like_DNA-bd_sf"/>
</dbReference>
<dbReference type="Pfam" id="PF00891">
    <property type="entry name" value="Methyltransf_2"/>
    <property type="match status" value="1"/>
</dbReference>
<dbReference type="Pfam" id="PF08100">
    <property type="entry name" value="Dimerisation"/>
    <property type="match status" value="1"/>
</dbReference>
<sequence length="444" mass="48931">MPYLSVLRTSINDKLQQLEDEISHGNHDLPHLLEARPYALFDDADSLPTQQIFDLVEQLRVDLKAIDSLLTPTRFKLVEQGMLPYKTAALNVAVTLNVADLIETLGGSATLASLAAQTNVNAHKLGRVLRTLAADFIFRETAPDVFGNTRHSVALRSTGARSFLTFITDLGMRCATGIGDDVRDADTRDSFAEETAPFCKVVAGDGRTFAQYMGDPANAAMVELGNEGVVGWLNKLTRASLLGDYPWGELGDVTVVDLGAGMGDSGVDVMRRFQGIRWVYQDLEPVIALLKTNYPEDLKSKVADGSISFVAQDYFKPNVSDGAVWYMRGVLHEYDDDQALVLLKNITTAMRRTPRAKMVINEVLNSSPNIIPPSSNSPPSDHIPTRQSALPETANIMTWSTFSLFGGKERSYQEYEALLATAGLRIDRLFRFRTFTVMMEAVLV</sequence>
<dbReference type="RefSeq" id="XP_008718535.1">
    <property type="nucleotide sequence ID" value="XM_008720313.1"/>
</dbReference>
<feature type="domain" description="O-methyltransferase C-terminal" evidence="4">
    <location>
        <begin position="254"/>
        <end position="424"/>
    </location>
</feature>
<dbReference type="PANTHER" id="PTHR43712:SF2">
    <property type="entry name" value="O-METHYLTRANSFERASE CICE"/>
    <property type="match status" value="1"/>
</dbReference>
<dbReference type="InParanoid" id="W2RTU8"/>
<dbReference type="OrthoDB" id="1606438at2759"/>
<dbReference type="SUPFAM" id="SSF53335">
    <property type="entry name" value="S-adenosyl-L-methionine-dependent methyltransferases"/>
    <property type="match status" value="1"/>
</dbReference>
<dbReference type="VEuPathDB" id="FungiDB:HMPREF1541_05976"/>
<dbReference type="InterPro" id="IPR016461">
    <property type="entry name" value="COMT-like"/>
</dbReference>
<organism evidence="6 7">
    <name type="scientific">Cyphellophora europaea (strain CBS 101466)</name>
    <name type="common">Phialophora europaea</name>
    <dbReference type="NCBI Taxonomy" id="1220924"/>
    <lineage>
        <taxon>Eukaryota</taxon>
        <taxon>Fungi</taxon>
        <taxon>Dikarya</taxon>
        <taxon>Ascomycota</taxon>
        <taxon>Pezizomycotina</taxon>
        <taxon>Eurotiomycetes</taxon>
        <taxon>Chaetothyriomycetidae</taxon>
        <taxon>Chaetothyriales</taxon>
        <taxon>Cyphellophoraceae</taxon>
        <taxon>Cyphellophora</taxon>
    </lineage>
</organism>
<keyword evidence="1" id="KW-0489">Methyltransferase</keyword>
<name>W2RTU8_CYPE1</name>
<protein>
    <submittedName>
        <fullName evidence="6">Uncharacterized protein</fullName>
    </submittedName>
</protein>
<evidence type="ECO:0000259" key="5">
    <source>
        <dbReference type="Pfam" id="PF08100"/>
    </source>
</evidence>
<dbReference type="PANTHER" id="PTHR43712">
    <property type="entry name" value="PUTATIVE (AFU_ORTHOLOGUE AFUA_4G14580)-RELATED"/>
    <property type="match status" value="1"/>
</dbReference>
<gene>
    <name evidence="6" type="ORF">HMPREF1541_05976</name>
</gene>
<keyword evidence="3" id="KW-0949">S-adenosyl-L-methionine</keyword>
<dbReference type="GO" id="GO:0046983">
    <property type="term" value="F:protein dimerization activity"/>
    <property type="evidence" value="ECO:0007669"/>
    <property type="project" value="InterPro"/>
</dbReference>
<dbReference type="PROSITE" id="PS51683">
    <property type="entry name" value="SAM_OMT_II"/>
    <property type="match status" value="1"/>
</dbReference>